<proteinExistence type="inferred from homology"/>
<evidence type="ECO:0000313" key="4">
    <source>
        <dbReference type="EMBL" id="CAF9922961.1"/>
    </source>
</evidence>
<dbReference type="SUPFAM" id="SSF51735">
    <property type="entry name" value="NAD(P)-binding Rossmann-fold domains"/>
    <property type="match status" value="1"/>
</dbReference>
<reference evidence="4" key="1">
    <citation type="submission" date="2021-03" db="EMBL/GenBank/DDBJ databases">
        <authorList>
            <person name="Tagirdzhanova G."/>
        </authorList>
    </citation>
    <scope>NUCLEOTIDE SEQUENCE</scope>
</reference>
<dbReference type="GO" id="GO:0016616">
    <property type="term" value="F:oxidoreductase activity, acting on the CH-OH group of donors, NAD or NADP as acceptor"/>
    <property type="evidence" value="ECO:0007669"/>
    <property type="project" value="TreeGrafter"/>
</dbReference>
<evidence type="ECO:0000259" key="3">
    <source>
        <dbReference type="Pfam" id="PF01370"/>
    </source>
</evidence>
<dbReference type="OrthoDB" id="2735536at2759"/>
<feature type="domain" description="NAD-dependent epimerase/dehydratase" evidence="3">
    <location>
        <begin position="6"/>
        <end position="254"/>
    </location>
</feature>
<evidence type="ECO:0000313" key="5">
    <source>
        <dbReference type="Proteomes" id="UP000664203"/>
    </source>
</evidence>
<evidence type="ECO:0000256" key="1">
    <source>
        <dbReference type="ARBA" id="ARBA00023002"/>
    </source>
</evidence>
<dbReference type="Pfam" id="PF01370">
    <property type="entry name" value="Epimerase"/>
    <property type="match status" value="1"/>
</dbReference>
<comment type="caution">
    <text evidence="4">The sequence shown here is derived from an EMBL/GenBank/DDBJ whole genome shotgun (WGS) entry which is preliminary data.</text>
</comment>
<protein>
    <recommendedName>
        <fullName evidence="3">NAD-dependent epimerase/dehydratase domain-containing protein</fullName>
    </recommendedName>
</protein>
<dbReference type="InterPro" id="IPR036291">
    <property type="entry name" value="NAD(P)-bd_dom_sf"/>
</dbReference>
<keyword evidence="1" id="KW-0560">Oxidoreductase</keyword>
<dbReference type="PROSITE" id="PS51257">
    <property type="entry name" value="PROKAR_LIPOPROTEIN"/>
    <property type="match status" value="1"/>
</dbReference>
<dbReference type="Gene3D" id="3.40.50.720">
    <property type="entry name" value="NAD(P)-binding Rossmann-like Domain"/>
    <property type="match status" value="1"/>
</dbReference>
<dbReference type="InterPro" id="IPR050425">
    <property type="entry name" value="NAD(P)_dehydrat-like"/>
</dbReference>
<gene>
    <name evidence="4" type="ORF">ALECFALPRED_002274</name>
</gene>
<keyword evidence="5" id="KW-1185">Reference proteome</keyword>
<dbReference type="EMBL" id="CAJPDR010000162">
    <property type="protein sequence ID" value="CAF9922961.1"/>
    <property type="molecule type" value="Genomic_DNA"/>
</dbReference>
<dbReference type="PANTHER" id="PTHR10366:SF564">
    <property type="entry name" value="STEROL-4-ALPHA-CARBOXYLATE 3-DEHYDROGENASE, DECARBOXYLATING"/>
    <property type="match status" value="1"/>
</dbReference>
<organism evidence="4 5">
    <name type="scientific">Alectoria fallacina</name>
    <dbReference type="NCBI Taxonomy" id="1903189"/>
    <lineage>
        <taxon>Eukaryota</taxon>
        <taxon>Fungi</taxon>
        <taxon>Dikarya</taxon>
        <taxon>Ascomycota</taxon>
        <taxon>Pezizomycotina</taxon>
        <taxon>Lecanoromycetes</taxon>
        <taxon>OSLEUM clade</taxon>
        <taxon>Lecanoromycetidae</taxon>
        <taxon>Lecanorales</taxon>
        <taxon>Lecanorineae</taxon>
        <taxon>Parmeliaceae</taxon>
        <taxon>Alectoria</taxon>
    </lineage>
</organism>
<dbReference type="InterPro" id="IPR001509">
    <property type="entry name" value="Epimerase_deHydtase"/>
</dbReference>
<evidence type="ECO:0000256" key="2">
    <source>
        <dbReference type="ARBA" id="ARBA00023445"/>
    </source>
</evidence>
<comment type="similarity">
    <text evidence="2">Belongs to the NAD(P)-dependent epimerase/dehydratase family. Dihydroflavonol-4-reductase subfamily.</text>
</comment>
<accession>A0A8H3FBJ0</accession>
<dbReference type="PANTHER" id="PTHR10366">
    <property type="entry name" value="NAD DEPENDENT EPIMERASE/DEHYDRATASE"/>
    <property type="match status" value="1"/>
</dbReference>
<sequence>MSKDLVLVTGGSGLTGYACVAHALKSGYRVRTTVRRESAIKEIEGAPTSQEFAANLEVVLVPDMTKDDAFLQALQGVTYVLHVASPMANKTESLDEEHTIAPAVHGTTGILKSALKVPSIKRVVITSTVLVVLGSSDSEIYNETTIQPIPPGPFTAPGPAYFASKRLAYRATRDFIASNKPSYTVVNLMPTYIVGRWELASSPAVLTGGSNGIALSSVIGGSRPYPPPGISVHVTDVARAHVEAMTNEQIKTHEDFILNADGTEGVVWTDAIKIAEKHFPEAVAKGILPLGGTTKTARGKADGSKAEKVFGMKMIGFEEQIVSLVGQYVELTEKEQGQKA</sequence>
<name>A0A8H3FBJ0_9LECA</name>
<dbReference type="Proteomes" id="UP000664203">
    <property type="component" value="Unassembled WGS sequence"/>
</dbReference>
<dbReference type="AlphaFoldDB" id="A0A8H3FBJ0"/>